<reference evidence="2" key="1">
    <citation type="journal article" date="2014" name="Int. J. Syst. Evol. Microbiol.">
        <title>Complete genome sequence of Corynebacterium casei LMG S-19264T (=DSM 44701T), isolated from a smear-ripened cheese.</title>
        <authorList>
            <consortium name="US DOE Joint Genome Institute (JGI-PGF)"/>
            <person name="Walter F."/>
            <person name="Albersmeier A."/>
            <person name="Kalinowski J."/>
            <person name="Ruckert C."/>
        </authorList>
    </citation>
    <scope>NUCLEOTIDE SEQUENCE</scope>
    <source>
        <strain evidence="2">CGMCC 1.10998</strain>
    </source>
</reference>
<evidence type="ECO:0000313" key="3">
    <source>
        <dbReference type="Proteomes" id="UP000637423"/>
    </source>
</evidence>
<protein>
    <submittedName>
        <fullName evidence="2">Uncharacterized protein</fullName>
    </submittedName>
</protein>
<dbReference type="EMBL" id="BMED01000001">
    <property type="protein sequence ID" value="GGC64849.1"/>
    <property type="molecule type" value="Genomic_DNA"/>
</dbReference>
<evidence type="ECO:0000313" key="2">
    <source>
        <dbReference type="EMBL" id="GGC64849.1"/>
    </source>
</evidence>
<sequence>MNSLPPEKASTADSDSIASKLGPGLITGADDDDPRGIANNSQGGAQFAYKLLWAVLLVGILRKY</sequence>
<name>A0A916XD04_9BURK</name>
<dbReference type="AlphaFoldDB" id="A0A916XD04"/>
<reference evidence="2" key="2">
    <citation type="submission" date="2020-09" db="EMBL/GenBank/DDBJ databases">
        <authorList>
            <person name="Sun Q."/>
            <person name="Zhou Y."/>
        </authorList>
    </citation>
    <scope>NUCLEOTIDE SEQUENCE</scope>
    <source>
        <strain evidence="2">CGMCC 1.10998</strain>
    </source>
</reference>
<proteinExistence type="predicted"/>
<keyword evidence="3" id="KW-1185">Reference proteome</keyword>
<comment type="caution">
    <text evidence="2">The sequence shown here is derived from an EMBL/GenBank/DDBJ whole genome shotgun (WGS) entry which is preliminary data.</text>
</comment>
<accession>A0A916XD04</accession>
<feature type="region of interest" description="Disordered" evidence="1">
    <location>
        <begin position="1"/>
        <end position="39"/>
    </location>
</feature>
<organism evidence="2 3">
    <name type="scientific">Undibacterium terreum</name>
    <dbReference type="NCBI Taxonomy" id="1224302"/>
    <lineage>
        <taxon>Bacteria</taxon>
        <taxon>Pseudomonadati</taxon>
        <taxon>Pseudomonadota</taxon>
        <taxon>Betaproteobacteria</taxon>
        <taxon>Burkholderiales</taxon>
        <taxon>Oxalobacteraceae</taxon>
        <taxon>Undibacterium</taxon>
    </lineage>
</organism>
<evidence type="ECO:0000256" key="1">
    <source>
        <dbReference type="SAM" id="MobiDB-lite"/>
    </source>
</evidence>
<dbReference type="Proteomes" id="UP000637423">
    <property type="component" value="Unassembled WGS sequence"/>
</dbReference>
<gene>
    <name evidence="2" type="ORF">GCM10011396_09850</name>
</gene>